<keyword evidence="1" id="KW-0732">Signal</keyword>
<dbReference type="PANTHER" id="PTHR42941">
    <property type="entry name" value="SLL1037 PROTEIN"/>
    <property type="match status" value="1"/>
</dbReference>
<dbReference type="SUPFAM" id="SSF53850">
    <property type="entry name" value="Periplasmic binding protein-like II"/>
    <property type="match status" value="1"/>
</dbReference>
<dbReference type="AlphaFoldDB" id="A0A7Y6I944"/>
<dbReference type="NCBIfam" id="TIGR02122">
    <property type="entry name" value="TRAP_TAXI"/>
    <property type="match status" value="1"/>
</dbReference>
<dbReference type="EMBL" id="JABWGN010000008">
    <property type="protein sequence ID" value="NUW33967.1"/>
    <property type="molecule type" value="Genomic_DNA"/>
</dbReference>
<dbReference type="InterPro" id="IPR011852">
    <property type="entry name" value="TRAP_TAXI"/>
</dbReference>
<dbReference type="PROSITE" id="PS51257">
    <property type="entry name" value="PROKAR_LIPOPROTEIN"/>
    <property type="match status" value="1"/>
</dbReference>
<reference evidence="2 3" key="1">
    <citation type="submission" date="2020-06" db="EMBL/GenBank/DDBJ databases">
        <title>Nonomuraea sp. SMC257, a novel actinomycete isolated from soil.</title>
        <authorList>
            <person name="Chanama M."/>
        </authorList>
    </citation>
    <scope>NUCLEOTIDE SEQUENCE [LARGE SCALE GENOMIC DNA]</scope>
    <source>
        <strain evidence="2 3">SMC257</strain>
    </source>
</reference>
<protein>
    <submittedName>
        <fullName evidence="2">TAXI family TRAP transporter solute-binding subunit</fullName>
    </submittedName>
</protein>
<organism evidence="2 3">
    <name type="scientific">Nonomuraea montanisoli</name>
    <dbReference type="NCBI Taxonomy" id="2741721"/>
    <lineage>
        <taxon>Bacteria</taxon>
        <taxon>Bacillati</taxon>
        <taxon>Actinomycetota</taxon>
        <taxon>Actinomycetes</taxon>
        <taxon>Streptosporangiales</taxon>
        <taxon>Streptosporangiaceae</taxon>
        <taxon>Nonomuraea</taxon>
    </lineage>
</organism>
<dbReference type="Pfam" id="PF16868">
    <property type="entry name" value="NMT1_3"/>
    <property type="match status" value="1"/>
</dbReference>
<dbReference type="CDD" id="cd13569">
    <property type="entry name" value="PBP2_TAXI_TRAP_like_1"/>
    <property type="match status" value="1"/>
</dbReference>
<name>A0A7Y6I944_9ACTN</name>
<sequence length="317" mass="32921">MKRIIAVLASAVLAAAAAGCGGGAGGGRGNRLSIATGGTTGVYYVYGGGLAKQLSSGIADTQATASVTSASVENIKLLATGKADIGFAQSDTAADAVNGTGTFTGKQPIKAIARIYDNYAHVVVAPGVKAEKVADLKGRRVSLGPPNSGTQVVARRMLEAVGLAPDTDVSKQQLSINESVQAVKDGTIDAFFWVGGLPTAGIVDLATSRPEMRMLDTSDALAAMRDKYGQEYVGLDVDLSIYKLKGSIKTVGVANVLLVPDSMNEQLAYDVTRVLYERKAQLAAVHPEANKLDPRLGQQTAPVQLHPGAARYYKEKG</sequence>
<feature type="signal peptide" evidence="1">
    <location>
        <begin position="1"/>
        <end position="17"/>
    </location>
</feature>
<evidence type="ECO:0000313" key="2">
    <source>
        <dbReference type="EMBL" id="NUW33967.1"/>
    </source>
</evidence>
<keyword evidence="3" id="KW-1185">Reference proteome</keyword>
<gene>
    <name evidence="2" type="ORF">HTZ77_21390</name>
</gene>
<accession>A0A7Y6I944</accession>
<proteinExistence type="predicted"/>
<dbReference type="PANTHER" id="PTHR42941:SF1">
    <property type="entry name" value="SLL1037 PROTEIN"/>
    <property type="match status" value="1"/>
</dbReference>
<comment type="caution">
    <text evidence="2">The sequence shown here is derived from an EMBL/GenBank/DDBJ whole genome shotgun (WGS) entry which is preliminary data.</text>
</comment>
<dbReference type="Gene3D" id="3.40.190.10">
    <property type="entry name" value="Periplasmic binding protein-like II"/>
    <property type="match status" value="2"/>
</dbReference>
<evidence type="ECO:0000313" key="3">
    <source>
        <dbReference type="Proteomes" id="UP000586042"/>
    </source>
</evidence>
<dbReference type="Proteomes" id="UP000586042">
    <property type="component" value="Unassembled WGS sequence"/>
</dbReference>
<dbReference type="RefSeq" id="WP_175591424.1">
    <property type="nucleotide sequence ID" value="NZ_JABWGN010000008.1"/>
</dbReference>
<feature type="chain" id="PRO_5031099165" evidence="1">
    <location>
        <begin position="18"/>
        <end position="317"/>
    </location>
</feature>
<evidence type="ECO:0000256" key="1">
    <source>
        <dbReference type="SAM" id="SignalP"/>
    </source>
</evidence>